<dbReference type="InterPro" id="IPR042100">
    <property type="entry name" value="Bug_dom1"/>
</dbReference>
<proteinExistence type="inferred from homology"/>
<dbReference type="PANTHER" id="PTHR42928">
    <property type="entry name" value="TRICARBOXYLATE-BINDING PROTEIN"/>
    <property type="match status" value="1"/>
</dbReference>
<evidence type="ECO:0000313" key="3">
    <source>
        <dbReference type="Proteomes" id="UP000070433"/>
    </source>
</evidence>
<dbReference type="Pfam" id="PF03401">
    <property type="entry name" value="TctC"/>
    <property type="match status" value="1"/>
</dbReference>
<dbReference type="OrthoDB" id="8678477at2"/>
<dbReference type="EMBL" id="CP010951">
    <property type="protein sequence ID" value="AMO24019.1"/>
    <property type="molecule type" value="Genomic_DNA"/>
</dbReference>
<organism evidence="2 3">
    <name type="scientific">Ramlibacter tataouinensis</name>
    <dbReference type="NCBI Taxonomy" id="94132"/>
    <lineage>
        <taxon>Bacteria</taxon>
        <taxon>Pseudomonadati</taxon>
        <taxon>Pseudomonadota</taxon>
        <taxon>Betaproteobacteria</taxon>
        <taxon>Burkholderiales</taxon>
        <taxon>Comamonadaceae</taxon>
        <taxon>Ramlibacter</taxon>
    </lineage>
</organism>
<accession>A0A127JVW1</accession>
<name>A0A127JVW1_9BURK</name>
<dbReference type="Proteomes" id="UP000070433">
    <property type="component" value="Chromosome"/>
</dbReference>
<evidence type="ECO:0008006" key="4">
    <source>
        <dbReference type="Google" id="ProtNLM"/>
    </source>
</evidence>
<dbReference type="RefSeq" id="WP_061501265.1">
    <property type="nucleotide sequence ID" value="NZ_CP010951.1"/>
</dbReference>
<protein>
    <recommendedName>
        <fullName evidence="4">Candidate extracytoplasmic binding receptor</fullName>
    </recommendedName>
</protein>
<evidence type="ECO:0000313" key="2">
    <source>
        <dbReference type="EMBL" id="AMO24019.1"/>
    </source>
</evidence>
<keyword evidence="3" id="KW-1185">Reference proteome</keyword>
<dbReference type="CDD" id="cd07012">
    <property type="entry name" value="PBP2_Bug_TTT"/>
    <property type="match status" value="1"/>
</dbReference>
<dbReference type="PATRIC" id="fig|94132.3.peg.3178"/>
<dbReference type="PANTHER" id="PTHR42928:SF5">
    <property type="entry name" value="BLR1237 PROTEIN"/>
    <property type="match status" value="1"/>
</dbReference>
<evidence type="ECO:0000256" key="1">
    <source>
        <dbReference type="ARBA" id="ARBA00006987"/>
    </source>
</evidence>
<comment type="similarity">
    <text evidence="1">Belongs to the UPF0065 (bug) family.</text>
</comment>
<gene>
    <name evidence="2" type="ORF">UC35_15585</name>
</gene>
<sequence>MRRRQVLGAAAAAATAPIRSWGAGVVRLMVAYPPGGVSDQVARMLAERLGPELGTTVIVENRPGAGGGVALAQLAVARADGRTLAFSAISPLALSPHFGTPLPRVAPVSGVMHTPLLLVGTPALAASGFADMVRLARGNAPLRWATSGVGTIGHLALEHMRSRHHLALVHIPYSGGAPQLQDALAGRFELLSTNLAPLQIEYVRAGRLTPLALGAPQRSALLPQVPTFAEVASPAAHLTSLFGVFAPEGTPAETVALLNAACARVLVQPGFQRLLADAGNLPATGSAHAFAREIERQSAANAKLVETLQR</sequence>
<reference evidence="2 3" key="1">
    <citation type="journal article" date="2014" name="Int. J. Syst. Evol. Microbiol.">
        <title>Ramlibacter solisilvae sp. nov., isolated from forest soil, and emended description of the genus Ramlibacter.</title>
        <authorList>
            <person name="Lee H.J."/>
            <person name="Lee S.H."/>
            <person name="Lee S.S."/>
            <person name="Lee J.S."/>
            <person name="Kim Y."/>
            <person name="Kim S.C."/>
            <person name="Jeon C.O."/>
        </authorList>
    </citation>
    <scope>NUCLEOTIDE SEQUENCE [LARGE SCALE GENOMIC DNA]</scope>
    <source>
        <strain evidence="2 3">5-10</strain>
    </source>
</reference>
<dbReference type="Gene3D" id="3.40.190.150">
    <property type="entry name" value="Bordetella uptake gene, domain 1"/>
    <property type="match status" value="1"/>
</dbReference>
<dbReference type="PIRSF" id="PIRSF017082">
    <property type="entry name" value="YflP"/>
    <property type="match status" value="1"/>
</dbReference>
<dbReference type="AlphaFoldDB" id="A0A127JVW1"/>
<dbReference type="Gene3D" id="3.40.190.10">
    <property type="entry name" value="Periplasmic binding protein-like II"/>
    <property type="match status" value="1"/>
</dbReference>
<dbReference type="InterPro" id="IPR005064">
    <property type="entry name" value="BUG"/>
</dbReference>